<dbReference type="Proteomes" id="UP001592528">
    <property type="component" value="Unassembled WGS sequence"/>
</dbReference>
<gene>
    <name evidence="2" type="ORF">ACEZDJ_38700</name>
</gene>
<reference evidence="2 3" key="1">
    <citation type="submission" date="2024-09" db="EMBL/GenBank/DDBJ databases">
        <authorList>
            <person name="Lee S.D."/>
        </authorList>
    </citation>
    <scope>NUCLEOTIDE SEQUENCE [LARGE SCALE GENOMIC DNA]</scope>
    <source>
        <strain evidence="2 3">N1-5</strain>
    </source>
</reference>
<accession>A0ABV6V0I3</accession>
<evidence type="ECO:0000313" key="3">
    <source>
        <dbReference type="Proteomes" id="UP001592528"/>
    </source>
</evidence>
<comment type="caution">
    <text evidence="2">The sequence shown here is derived from an EMBL/GenBank/DDBJ whole genome shotgun (WGS) entry which is preliminary data.</text>
</comment>
<keyword evidence="3" id="KW-1185">Reference proteome</keyword>
<feature type="transmembrane region" description="Helical" evidence="1">
    <location>
        <begin position="12"/>
        <end position="31"/>
    </location>
</feature>
<keyword evidence="1" id="KW-0472">Membrane</keyword>
<keyword evidence="1" id="KW-0812">Transmembrane</keyword>
<proteinExistence type="predicted"/>
<sequence length="167" mass="16636">MADVDKKKDWGWVGTIGAGLAVAAFFGIHNFSELKAALGGAPTATPAAAVSPTCSPVQKILDHCGMAYFALSGGWQATGPCGETSCPLSGTSVNEGSVSGTASVTFYLHAKASDGTTNEPAVLGQCTAVIPDTPPKGVVAAACTIWSPSTGGVPELGVSENINNPIG</sequence>
<organism evidence="2 3">
    <name type="scientific">Streptacidiphilus cavernicola</name>
    <dbReference type="NCBI Taxonomy" id="3342716"/>
    <lineage>
        <taxon>Bacteria</taxon>
        <taxon>Bacillati</taxon>
        <taxon>Actinomycetota</taxon>
        <taxon>Actinomycetes</taxon>
        <taxon>Kitasatosporales</taxon>
        <taxon>Streptomycetaceae</taxon>
        <taxon>Streptacidiphilus</taxon>
    </lineage>
</organism>
<protein>
    <submittedName>
        <fullName evidence="2">Uncharacterized protein</fullName>
    </submittedName>
</protein>
<name>A0ABV6V0I3_9ACTN</name>
<keyword evidence="1" id="KW-1133">Transmembrane helix</keyword>
<evidence type="ECO:0000313" key="2">
    <source>
        <dbReference type="EMBL" id="MFC1407230.1"/>
    </source>
</evidence>
<dbReference type="EMBL" id="JBHEZZ010000041">
    <property type="protein sequence ID" value="MFC1407230.1"/>
    <property type="molecule type" value="Genomic_DNA"/>
</dbReference>
<evidence type="ECO:0000256" key="1">
    <source>
        <dbReference type="SAM" id="Phobius"/>
    </source>
</evidence>
<dbReference type="RefSeq" id="WP_030266134.1">
    <property type="nucleotide sequence ID" value="NZ_JBHEZZ010000041.1"/>
</dbReference>